<sequence length="142" mass="15620">MANLAEAVIKGNVLVDEIDVIEAIEKGRLSAKDGARFSSVLEEYSKLQKKLSDSNGAYLGPPQDVPCPSTKWDEVLVDEVDFIEALKTGRISKDDCHIASINKRFLEDSSGDIEEAKISFHDDISTDDEKMSDESSSIDILI</sequence>
<protein>
    <submittedName>
        <fullName evidence="2">AAA_lid_3 domain-containing protein</fullName>
    </submittedName>
</protein>
<organism evidence="1 2">
    <name type="scientific">Elaeophora elaphi</name>
    <dbReference type="NCBI Taxonomy" id="1147741"/>
    <lineage>
        <taxon>Eukaryota</taxon>
        <taxon>Metazoa</taxon>
        <taxon>Ecdysozoa</taxon>
        <taxon>Nematoda</taxon>
        <taxon>Chromadorea</taxon>
        <taxon>Rhabditida</taxon>
        <taxon>Spirurina</taxon>
        <taxon>Spiruromorpha</taxon>
        <taxon>Filarioidea</taxon>
        <taxon>Onchocercidae</taxon>
        <taxon>Elaeophora</taxon>
    </lineage>
</organism>
<evidence type="ECO:0000313" key="2">
    <source>
        <dbReference type="WBParaSite" id="EEL_0000441301-mRNA-1"/>
    </source>
</evidence>
<evidence type="ECO:0000313" key="1">
    <source>
        <dbReference type="Proteomes" id="UP000050640"/>
    </source>
</evidence>
<reference evidence="2" key="1">
    <citation type="submission" date="2017-02" db="UniProtKB">
        <authorList>
            <consortium name="WormBaseParasite"/>
        </authorList>
    </citation>
    <scope>IDENTIFICATION</scope>
</reference>
<dbReference type="WBParaSite" id="EEL_0000441301-mRNA-1">
    <property type="protein sequence ID" value="EEL_0000441301-mRNA-1"/>
    <property type="gene ID" value="EEL_0000441301"/>
</dbReference>
<name>A0A0R3RRN1_9BILA</name>
<accession>A0A0R3RRN1</accession>
<proteinExistence type="predicted"/>
<keyword evidence="1" id="KW-1185">Reference proteome</keyword>
<dbReference type="Proteomes" id="UP000050640">
    <property type="component" value="Unplaced"/>
</dbReference>
<dbReference type="AlphaFoldDB" id="A0A0R3RRN1"/>